<feature type="region of interest" description="Disordered" evidence="10">
    <location>
        <begin position="45"/>
        <end position="66"/>
    </location>
</feature>
<comment type="similarity">
    <text evidence="7">Belongs to the CIMIP2 family.</text>
</comment>
<feature type="region of interest" description="Disordered" evidence="10">
    <location>
        <begin position="238"/>
        <end position="278"/>
    </location>
</feature>
<gene>
    <name evidence="13" type="primary">FAM166B</name>
</gene>
<protein>
    <recommendedName>
        <fullName evidence="8">Ciliary microtubule inner protein 2B</fullName>
    </recommendedName>
</protein>
<dbReference type="PANTHER" id="PTHR22146">
    <property type="entry name" value="CAT EYE SYNDROME CRITICAL REGION PROTEIN 6"/>
    <property type="match status" value="1"/>
</dbReference>
<evidence type="ECO:0000256" key="4">
    <source>
        <dbReference type="ARBA" id="ARBA00023212"/>
    </source>
</evidence>
<evidence type="ECO:0000313" key="13">
    <source>
        <dbReference type="RefSeq" id="XP_033714124.1"/>
    </source>
</evidence>
<dbReference type="Proteomes" id="UP000245320">
    <property type="component" value="Chromosome 6"/>
</dbReference>
<comment type="subcellular location">
    <subcellularLocation>
        <location evidence="1">Cytoplasm</location>
        <location evidence="1">Cytoskeleton</location>
        <location evidence="1">Flagellum axoneme</location>
    </subcellularLocation>
</comment>
<name>A0A6J3RI14_TURTR</name>
<keyword evidence="12" id="KW-1185">Reference proteome</keyword>
<keyword evidence="5" id="KW-0966">Cell projection</keyword>
<evidence type="ECO:0000256" key="5">
    <source>
        <dbReference type="ARBA" id="ARBA00023273"/>
    </source>
</evidence>
<dbReference type="RefSeq" id="XP_033714124.1">
    <property type="nucleotide sequence ID" value="XM_033858233.1"/>
</dbReference>
<evidence type="ECO:0000256" key="7">
    <source>
        <dbReference type="ARBA" id="ARBA00035661"/>
    </source>
</evidence>
<keyword evidence="3" id="KW-0969">Cilium</keyword>
<dbReference type="Pfam" id="PF10629">
    <property type="entry name" value="CMI2B-like"/>
    <property type="match status" value="2"/>
</dbReference>
<dbReference type="PANTHER" id="PTHR22146:SF8">
    <property type="entry name" value="PROTEIN FAM166B"/>
    <property type="match status" value="1"/>
</dbReference>
<reference evidence="13" key="1">
    <citation type="submission" date="2025-08" db="UniProtKB">
        <authorList>
            <consortium name="RefSeq"/>
        </authorList>
    </citation>
    <scope>IDENTIFICATION</scope>
    <source>
        <tissue evidence="13">Spleen</tissue>
    </source>
</reference>
<evidence type="ECO:0000313" key="12">
    <source>
        <dbReference type="Proteomes" id="UP000245320"/>
    </source>
</evidence>
<dbReference type="FunCoup" id="A0A6J3RI14">
    <property type="interactions" value="94"/>
</dbReference>
<evidence type="ECO:0000256" key="2">
    <source>
        <dbReference type="ARBA" id="ARBA00022490"/>
    </source>
</evidence>
<evidence type="ECO:0000256" key="6">
    <source>
        <dbReference type="ARBA" id="ARBA00035003"/>
    </source>
</evidence>
<keyword evidence="3" id="KW-0282">Flagellum</keyword>
<evidence type="ECO:0000256" key="3">
    <source>
        <dbReference type="ARBA" id="ARBA00022846"/>
    </source>
</evidence>
<evidence type="ECO:0000259" key="11">
    <source>
        <dbReference type="Pfam" id="PF10629"/>
    </source>
</evidence>
<proteinExistence type="inferred from homology"/>
<keyword evidence="4" id="KW-0206">Cytoskeleton</keyword>
<organism evidence="12 13">
    <name type="scientific">Tursiops truncatus</name>
    <name type="common">Atlantic bottle-nosed dolphin</name>
    <name type="synonym">Delphinus truncatus</name>
    <dbReference type="NCBI Taxonomy" id="9739"/>
    <lineage>
        <taxon>Eukaryota</taxon>
        <taxon>Metazoa</taxon>
        <taxon>Chordata</taxon>
        <taxon>Craniata</taxon>
        <taxon>Vertebrata</taxon>
        <taxon>Euteleostomi</taxon>
        <taxon>Mammalia</taxon>
        <taxon>Eutheria</taxon>
        <taxon>Laurasiatheria</taxon>
        <taxon>Artiodactyla</taxon>
        <taxon>Whippomorpha</taxon>
        <taxon>Cetacea</taxon>
        <taxon>Odontoceti</taxon>
        <taxon>Delphinidae</taxon>
        <taxon>Tursiops</taxon>
    </lineage>
</organism>
<feature type="domain" description="Ciliary microtubule inner protein 2A-C-like" evidence="11">
    <location>
        <begin position="124"/>
        <end position="155"/>
    </location>
</feature>
<sequence length="385" mass="42340">MGLSVFAPPPATSGLPLVLQWQGCMRPSPCPQVAGLPLIRSGRTSEPLLPCGPGPDSHHTSAPTPLSSPSPTSCLWLGLPALDTVSTHSPGAQLRETAQRNEGNFAWVPKAMASTFIPGLNPQNPHYIPGYTGHCPLLRFSMGQTYGQMTGQLLRGSPGLARLPSHRTLLPPIRPPRSPDGPRKSLPVRRGHERLSSSMIPGYTGFVPQAQFIFAKNSSRVWAEALNDFTQWYGRQRSQELPKEAKGEKDVEKDQEPKLEAELETEKEPELGQEAEQVRRRRLMGSTRREWGALPLLPLIPRMTEILASSSCQALQEFGQMKSGVRSQKDPKHLPSLSRTYPQNLGLVPKYGGYVPGYKFQFGRTYGHLTHDALGLSTIQKQLLA</sequence>
<dbReference type="OrthoDB" id="2019884at2759"/>
<dbReference type="InterPro" id="IPR018902">
    <property type="entry name" value="CMI2A-C-like_dom"/>
</dbReference>
<feature type="domain" description="Ciliary microtubule inner protein 2A-C-like" evidence="11">
    <location>
        <begin position="346"/>
        <end position="372"/>
    </location>
</feature>
<evidence type="ECO:0000256" key="1">
    <source>
        <dbReference type="ARBA" id="ARBA00004611"/>
    </source>
</evidence>
<evidence type="ECO:0000256" key="10">
    <source>
        <dbReference type="SAM" id="MobiDB-lite"/>
    </source>
</evidence>
<feature type="compositionally biased region" description="Basic and acidic residues" evidence="10">
    <location>
        <begin position="238"/>
        <end position="270"/>
    </location>
</feature>
<keyword evidence="2" id="KW-0963">Cytoplasm</keyword>
<dbReference type="InParanoid" id="A0A6J3RI14"/>
<dbReference type="GO" id="GO:0005929">
    <property type="term" value="C:cilium"/>
    <property type="evidence" value="ECO:0007669"/>
    <property type="project" value="UniProtKB-ARBA"/>
</dbReference>
<dbReference type="GO" id="GO:0015630">
    <property type="term" value="C:microtubule cytoskeleton"/>
    <property type="evidence" value="ECO:0007669"/>
    <property type="project" value="UniProtKB-ARBA"/>
</dbReference>
<accession>A0A6J3RI14</accession>
<evidence type="ECO:0000256" key="9">
    <source>
        <dbReference type="ARBA" id="ARBA00046435"/>
    </source>
</evidence>
<comment type="subunit">
    <text evidence="9">Microtubule inner protein component of sperm flagellar doublet microtubules.</text>
</comment>
<comment type="function">
    <text evidence="6">Microtubule inner protein (MIP) part of the dynein-decorated doublet microtubules (DMTs) in cilia axoneme, which is required for motile cilia beating.</text>
</comment>
<feature type="region of interest" description="Disordered" evidence="10">
    <location>
        <begin position="157"/>
        <end position="188"/>
    </location>
</feature>
<evidence type="ECO:0000256" key="8">
    <source>
        <dbReference type="ARBA" id="ARBA00041163"/>
    </source>
</evidence>
<dbReference type="AlphaFoldDB" id="A0A6J3RI14"/>
<dbReference type="CTD" id="730112"/>